<gene>
    <name evidence="1" type="ORF">ACFPWU_04700</name>
</gene>
<sequence>MPTSMRSTHARPSVRSFPRTAPVIGNARLDVLSHGLDLWGTPGRGEFVFSVSVRNSGTEAASNLHVALEIPHACGVTPDHTQIHTWGPATWLSDALAPASGWRFTRPGPLEPGETTTLEVRLRVDAVAPRMPEDAVVPVSARVRSTSASNRPTIPLWINLT</sequence>
<organism evidence="1 2">
    <name type="scientific">Nocardioides yefusunii</name>
    <dbReference type="NCBI Taxonomy" id="2500546"/>
    <lineage>
        <taxon>Bacteria</taxon>
        <taxon>Bacillati</taxon>
        <taxon>Actinomycetota</taxon>
        <taxon>Actinomycetes</taxon>
        <taxon>Propionibacteriales</taxon>
        <taxon>Nocardioidaceae</taxon>
        <taxon>Nocardioides</taxon>
    </lineage>
</organism>
<name>A0ABW1QTX9_9ACTN</name>
<evidence type="ECO:0000313" key="2">
    <source>
        <dbReference type="Proteomes" id="UP001596098"/>
    </source>
</evidence>
<proteinExistence type="predicted"/>
<protein>
    <recommendedName>
        <fullName evidence="3">DUF11 domain-containing protein</fullName>
    </recommendedName>
</protein>
<accession>A0ABW1QTX9</accession>
<dbReference type="Proteomes" id="UP001596098">
    <property type="component" value="Unassembled WGS sequence"/>
</dbReference>
<reference evidence="2" key="1">
    <citation type="journal article" date="2019" name="Int. J. Syst. Evol. Microbiol.">
        <title>The Global Catalogue of Microorganisms (GCM) 10K type strain sequencing project: providing services to taxonomists for standard genome sequencing and annotation.</title>
        <authorList>
            <consortium name="The Broad Institute Genomics Platform"/>
            <consortium name="The Broad Institute Genome Sequencing Center for Infectious Disease"/>
            <person name="Wu L."/>
            <person name="Ma J."/>
        </authorList>
    </citation>
    <scope>NUCLEOTIDE SEQUENCE [LARGE SCALE GENOMIC DNA]</scope>
    <source>
        <strain evidence="2">DFY28</strain>
    </source>
</reference>
<evidence type="ECO:0008006" key="3">
    <source>
        <dbReference type="Google" id="ProtNLM"/>
    </source>
</evidence>
<dbReference type="RefSeq" id="WP_128219419.1">
    <property type="nucleotide sequence ID" value="NZ_CP034929.1"/>
</dbReference>
<keyword evidence="2" id="KW-1185">Reference proteome</keyword>
<comment type="caution">
    <text evidence="1">The sequence shown here is derived from an EMBL/GenBank/DDBJ whole genome shotgun (WGS) entry which is preliminary data.</text>
</comment>
<dbReference type="EMBL" id="JBHSQI010000002">
    <property type="protein sequence ID" value="MFC6152962.1"/>
    <property type="molecule type" value="Genomic_DNA"/>
</dbReference>
<evidence type="ECO:0000313" key="1">
    <source>
        <dbReference type="EMBL" id="MFC6152962.1"/>
    </source>
</evidence>